<feature type="region of interest" description="Disordered" evidence="2">
    <location>
        <begin position="1"/>
        <end position="23"/>
    </location>
</feature>
<evidence type="ECO:0000313" key="4">
    <source>
        <dbReference type="Proteomes" id="UP000244962"/>
    </source>
</evidence>
<keyword evidence="1" id="KW-0677">Repeat</keyword>
<comment type="caution">
    <text evidence="3">The sequence shown here is derived from an EMBL/GenBank/DDBJ whole genome shotgun (WGS) entry which is preliminary data.</text>
</comment>
<name>A0A2U1TDQ9_9MICO</name>
<feature type="compositionally biased region" description="Pro residues" evidence="2">
    <location>
        <begin position="1"/>
        <end position="10"/>
    </location>
</feature>
<dbReference type="AlphaFoldDB" id="A0A2U1TDQ9"/>
<dbReference type="PANTHER" id="PTHR47485">
    <property type="entry name" value="THYLAKOID LUMENAL 17.4 KDA PROTEIN, CHLOROPLASTIC"/>
    <property type="match status" value="1"/>
</dbReference>
<gene>
    <name evidence="3" type="ORF">DF223_08565</name>
</gene>
<proteinExistence type="predicted"/>
<dbReference type="PANTHER" id="PTHR47485:SF1">
    <property type="entry name" value="THYLAKOID LUMENAL 17.4 KDA PROTEIN, CHLOROPLASTIC"/>
    <property type="match status" value="1"/>
</dbReference>
<organism evidence="3 4">
    <name type="scientific">Mycetocola zhujimingii</name>
    <dbReference type="NCBI Taxonomy" id="2079792"/>
    <lineage>
        <taxon>Bacteria</taxon>
        <taxon>Bacillati</taxon>
        <taxon>Actinomycetota</taxon>
        <taxon>Actinomycetes</taxon>
        <taxon>Micrococcales</taxon>
        <taxon>Microbacteriaceae</taxon>
        <taxon>Mycetocola</taxon>
    </lineage>
</organism>
<dbReference type="InterPro" id="IPR001646">
    <property type="entry name" value="5peptide_repeat"/>
</dbReference>
<keyword evidence="4" id="KW-1185">Reference proteome</keyword>
<sequence length="251" mass="27315">MDRAPGSPPDLRPRGFFMPDSTVSPSLCEASMARRPSTHPPRLDTLRVVERAPGDADSLDTDDDRELEEFSGVDFSDRDLSGITLRECSLDDVTLTDANLRGSRLIESVLTGINAPILRSSRSTWRDVTLSRSRIGSGELFDATWQSVRISGSKLGYVNLRGSSLTDVLFEDCTIDELDLGGANATRVAFTGTRVQTLDLTRSTLTHVDLRGLEFQAIHGLEGLKGATVSEYQLSELAPLFATQLGILVEG</sequence>
<accession>A0A2U1TDQ9</accession>
<dbReference type="Proteomes" id="UP000244962">
    <property type="component" value="Unassembled WGS sequence"/>
</dbReference>
<protein>
    <submittedName>
        <fullName evidence="3">Pentapeptide repeat-containing protein</fullName>
    </submittedName>
</protein>
<dbReference type="Gene3D" id="2.160.20.80">
    <property type="entry name" value="E3 ubiquitin-protein ligase SopA"/>
    <property type="match status" value="1"/>
</dbReference>
<dbReference type="EMBL" id="QEFB01000007">
    <property type="protein sequence ID" value="PWC07014.1"/>
    <property type="molecule type" value="Genomic_DNA"/>
</dbReference>
<dbReference type="SUPFAM" id="SSF141571">
    <property type="entry name" value="Pentapeptide repeat-like"/>
    <property type="match status" value="1"/>
</dbReference>
<evidence type="ECO:0000313" key="3">
    <source>
        <dbReference type="EMBL" id="PWC07014.1"/>
    </source>
</evidence>
<evidence type="ECO:0000256" key="1">
    <source>
        <dbReference type="ARBA" id="ARBA00022737"/>
    </source>
</evidence>
<dbReference type="Pfam" id="PF00805">
    <property type="entry name" value="Pentapeptide"/>
    <property type="match status" value="2"/>
</dbReference>
<reference evidence="4" key="1">
    <citation type="submission" date="2018-04" db="EMBL/GenBank/DDBJ databases">
        <authorList>
            <person name="Liu S."/>
            <person name="Wang Z."/>
            <person name="Li J."/>
        </authorList>
    </citation>
    <scope>NUCLEOTIDE SEQUENCE [LARGE SCALE GENOMIC DNA]</scope>
    <source>
        <strain evidence="4">622</strain>
    </source>
</reference>
<evidence type="ECO:0000256" key="2">
    <source>
        <dbReference type="SAM" id="MobiDB-lite"/>
    </source>
</evidence>